<evidence type="ECO:0000256" key="1">
    <source>
        <dbReference type="ARBA" id="ARBA00023125"/>
    </source>
</evidence>
<dbReference type="InterPro" id="IPR020816">
    <property type="entry name" value="Histone-like_DNA-bd_CS"/>
</dbReference>
<reference evidence="3 4" key="1">
    <citation type="journal article" date="2019" name="Int. J. Syst. Evol. Microbiol.">
        <title>The Global Catalogue of Microorganisms (GCM) 10K type strain sequencing project: providing services to taxonomists for standard genome sequencing and annotation.</title>
        <authorList>
            <consortium name="The Broad Institute Genomics Platform"/>
            <consortium name="The Broad Institute Genome Sequencing Center for Infectious Disease"/>
            <person name="Wu L."/>
            <person name="Ma J."/>
        </authorList>
    </citation>
    <scope>NUCLEOTIDE SEQUENCE [LARGE SCALE GENOMIC DNA]</scope>
    <source>
        <strain evidence="3 4">Y73</strain>
    </source>
</reference>
<keyword evidence="1 3" id="KW-0238">DNA-binding</keyword>
<evidence type="ECO:0000256" key="2">
    <source>
        <dbReference type="RuleBase" id="RU003939"/>
    </source>
</evidence>
<dbReference type="SMART" id="SM00411">
    <property type="entry name" value="BHL"/>
    <property type="match status" value="1"/>
</dbReference>
<dbReference type="RefSeq" id="WP_379769644.1">
    <property type="nucleotide sequence ID" value="NZ_JBHSXI010000016.1"/>
</dbReference>
<evidence type="ECO:0000313" key="4">
    <source>
        <dbReference type="Proteomes" id="UP001596333"/>
    </source>
</evidence>
<dbReference type="PROSITE" id="PS00045">
    <property type="entry name" value="HISTONE_LIKE"/>
    <property type="match status" value="1"/>
</dbReference>
<evidence type="ECO:0000313" key="3">
    <source>
        <dbReference type="EMBL" id="MFC6890111.1"/>
    </source>
</evidence>
<dbReference type="InterPro" id="IPR010992">
    <property type="entry name" value="IHF-like_DNA-bd_dom_sf"/>
</dbReference>
<keyword evidence="4" id="KW-1185">Reference proteome</keyword>
<dbReference type="AlphaFoldDB" id="A0ABD5UT58"/>
<dbReference type="PANTHER" id="PTHR33175:SF3">
    <property type="entry name" value="DNA-BINDING PROTEIN HU-BETA"/>
    <property type="match status" value="1"/>
</dbReference>
<dbReference type="GO" id="GO:0003677">
    <property type="term" value="F:DNA binding"/>
    <property type="evidence" value="ECO:0007669"/>
    <property type="project" value="UniProtKB-KW"/>
</dbReference>
<proteinExistence type="inferred from homology"/>
<dbReference type="Gene3D" id="4.10.520.10">
    <property type="entry name" value="IHF-like DNA-binding proteins"/>
    <property type="match status" value="1"/>
</dbReference>
<dbReference type="SUPFAM" id="SSF47729">
    <property type="entry name" value="IHF-like DNA-binding proteins"/>
    <property type="match status" value="1"/>
</dbReference>
<comment type="caution">
    <text evidence="3">The sequence shown here is derived from an EMBL/GenBank/DDBJ whole genome shotgun (WGS) entry which is preliminary data.</text>
</comment>
<accession>A0ABD5UT58</accession>
<dbReference type="InterPro" id="IPR000119">
    <property type="entry name" value="Hist_DNA-bd"/>
</dbReference>
<comment type="similarity">
    <text evidence="2">Belongs to the bacterial histone-like protein family.</text>
</comment>
<dbReference type="PRINTS" id="PR01727">
    <property type="entry name" value="DNABINDINGHU"/>
</dbReference>
<organism evidence="3 4">
    <name type="scientific">Halorubrum trueperi</name>
    <dbReference type="NCBI Taxonomy" id="2004704"/>
    <lineage>
        <taxon>Archaea</taxon>
        <taxon>Methanobacteriati</taxon>
        <taxon>Methanobacteriota</taxon>
        <taxon>Stenosarchaea group</taxon>
        <taxon>Halobacteria</taxon>
        <taxon>Halobacteriales</taxon>
        <taxon>Haloferacaceae</taxon>
        <taxon>Halorubrum</taxon>
    </lineage>
</organism>
<dbReference type="Proteomes" id="UP001596333">
    <property type="component" value="Unassembled WGS sequence"/>
</dbReference>
<protein>
    <submittedName>
        <fullName evidence="3">HU family DNA-binding protein</fullName>
    </submittedName>
</protein>
<sequence length="159" mass="16978">MDYLAVLTNELFDVFWAMRHNPISNPTHIVNISILLGLGMVAIPTSGAAAAGDSDGYTDEDTDGDGVVDADRIAADTHRDPEKGLSKADEQKAHEGFVNVTMKGLQKGDTVSLIGFGSFSTSKRSARTGRNPQTGKEIQNATKNVVKFKAGAELSKRVN</sequence>
<dbReference type="Pfam" id="PF00216">
    <property type="entry name" value="Bac_DNA_binding"/>
    <property type="match status" value="1"/>
</dbReference>
<dbReference type="CDD" id="cd13831">
    <property type="entry name" value="HU"/>
    <property type="match status" value="1"/>
</dbReference>
<dbReference type="EMBL" id="JBHSXI010000016">
    <property type="protein sequence ID" value="MFC6890111.1"/>
    <property type="molecule type" value="Genomic_DNA"/>
</dbReference>
<gene>
    <name evidence="3" type="ORF">ACFQEY_13985</name>
</gene>
<name>A0ABD5UT58_9EURY</name>
<dbReference type="PANTHER" id="PTHR33175">
    <property type="entry name" value="DNA-BINDING PROTEIN HU"/>
    <property type="match status" value="1"/>
</dbReference>